<dbReference type="AlphaFoldDB" id="Q16F72"/>
<reference evidence="1" key="2">
    <citation type="journal article" date="2007" name="Science">
        <title>Genome sequence of Aedes aegypti, a major arbovirus vector.</title>
        <authorList>
            <person name="Nene V."/>
            <person name="Wortman J.R."/>
            <person name="Lawson D."/>
            <person name="Haas B."/>
            <person name="Kodira C."/>
            <person name="Tu Z.J."/>
            <person name="Loftus B."/>
            <person name="Xi Z."/>
            <person name="Megy K."/>
            <person name="Grabherr M."/>
            <person name="Ren Q."/>
            <person name="Zdobnov E.M."/>
            <person name="Lobo N.F."/>
            <person name="Campbell K.S."/>
            <person name="Brown S.E."/>
            <person name="Bonaldo M.F."/>
            <person name="Zhu J."/>
            <person name="Sinkins S.P."/>
            <person name="Hogenkamp D.G."/>
            <person name="Amedeo P."/>
            <person name="Arensburger P."/>
            <person name="Atkinson P.W."/>
            <person name="Bidwell S."/>
            <person name="Biedler J."/>
            <person name="Birney E."/>
            <person name="Bruggner R.V."/>
            <person name="Costas J."/>
            <person name="Coy M.R."/>
            <person name="Crabtree J."/>
            <person name="Crawford M."/>
            <person name="Debruyn B."/>
            <person name="Decaprio D."/>
            <person name="Eiglmeier K."/>
            <person name="Eisenstadt E."/>
            <person name="El-Dorry H."/>
            <person name="Gelbart W.M."/>
            <person name="Gomes S.L."/>
            <person name="Hammond M."/>
            <person name="Hannick L.I."/>
            <person name="Hogan J.R."/>
            <person name="Holmes M.H."/>
            <person name="Jaffe D."/>
            <person name="Johnston J.S."/>
            <person name="Kennedy R.C."/>
            <person name="Koo H."/>
            <person name="Kravitz S."/>
            <person name="Kriventseva E.V."/>
            <person name="Kulp D."/>
            <person name="Labutti K."/>
            <person name="Lee E."/>
            <person name="Li S."/>
            <person name="Lovin D.D."/>
            <person name="Mao C."/>
            <person name="Mauceli E."/>
            <person name="Menck C.F."/>
            <person name="Miller J.R."/>
            <person name="Montgomery P."/>
            <person name="Mori A."/>
            <person name="Nascimento A.L."/>
            <person name="Naveira H.F."/>
            <person name="Nusbaum C."/>
            <person name="O'leary S."/>
            <person name="Orvis J."/>
            <person name="Pertea M."/>
            <person name="Quesneville H."/>
            <person name="Reidenbach K.R."/>
            <person name="Rogers Y.H."/>
            <person name="Roth C.W."/>
            <person name="Schneider J.R."/>
            <person name="Schatz M."/>
            <person name="Shumway M."/>
            <person name="Stanke M."/>
            <person name="Stinson E.O."/>
            <person name="Tubio J.M."/>
            <person name="Vanzee J.P."/>
            <person name="Verjovski-Almeida S."/>
            <person name="Werner D."/>
            <person name="White O."/>
            <person name="Wyder S."/>
            <person name="Zeng Q."/>
            <person name="Zhao Q."/>
            <person name="Zhao Y."/>
            <person name="Hill C.A."/>
            <person name="Raikhel A.S."/>
            <person name="Soares M.B."/>
            <person name="Knudson D.L."/>
            <person name="Lee N.H."/>
            <person name="Galagan J."/>
            <person name="Salzberg S.L."/>
            <person name="Paulsen I.T."/>
            <person name="Dimopoulos G."/>
            <person name="Collins F.H."/>
            <person name="Birren B."/>
            <person name="Fraser-Liggett C.M."/>
            <person name="Severson D.W."/>
        </authorList>
    </citation>
    <scope>NUCLEOTIDE SEQUENCE [LARGE SCALE GENOMIC DNA]</scope>
    <source>
        <strain evidence="1">Liverpool</strain>
    </source>
</reference>
<reference evidence="1" key="3">
    <citation type="submission" date="2012-09" db="EMBL/GenBank/DDBJ databases">
        <authorList>
            <consortium name="VectorBase"/>
        </authorList>
    </citation>
    <scope>NUCLEOTIDE SEQUENCE</scope>
    <source>
        <strain evidence="1">Liverpool</strain>
    </source>
</reference>
<evidence type="ECO:0000313" key="2">
    <source>
        <dbReference type="Proteomes" id="UP000682892"/>
    </source>
</evidence>
<evidence type="ECO:0000313" key="1">
    <source>
        <dbReference type="EMBL" id="EAT32885.1"/>
    </source>
</evidence>
<organism evidence="1 2">
    <name type="scientific">Aedes aegypti</name>
    <name type="common">Yellowfever mosquito</name>
    <name type="synonym">Culex aegypti</name>
    <dbReference type="NCBI Taxonomy" id="7159"/>
    <lineage>
        <taxon>Eukaryota</taxon>
        <taxon>Metazoa</taxon>
        <taxon>Ecdysozoa</taxon>
        <taxon>Arthropoda</taxon>
        <taxon>Hexapoda</taxon>
        <taxon>Insecta</taxon>
        <taxon>Pterygota</taxon>
        <taxon>Neoptera</taxon>
        <taxon>Endopterygota</taxon>
        <taxon>Diptera</taxon>
        <taxon>Nematocera</taxon>
        <taxon>Culicoidea</taxon>
        <taxon>Culicidae</taxon>
        <taxon>Culicinae</taxon>
        <taxon>Aedini</taxon>
        <taxon>Aedes</taxon>
        <taxon>Stegomyia</taxon>
    </lineage>
</organism>
<dbReference type="Proteomes" id="UP000682892">
    <property type="component" value="Unassembled WGS sequence"/>
</dbReference>
<feature type="non-terminal residue" evidence="1">
    <location>
        <position position="1"/>
    </location>
</feature>
<sequence length="172" mass="20076">KTFISTQGSDSNYSDVEGLLEQWIVQIVTSSELYHFFVWNIQDKFDELKKLQKLQSFQWIEHILFHQTTVLTIIAAECLKSSIVLVVFIWADLSQTLLRSFLVLGVQLVRFEEISEDVWPYADIVIPSTDVHHSTMNETFHFRNTGIAVVNVLIQRYIIHLEIFPAFVQCRE</sequence>
<accession>Q16F72</accession>
<gene>
    <name evidence="1" type="ORF">AaeL_AAEL014877</name>
</gene>
<reference evidence="1" key="1">
    <citation type="submission" date="2005-10" db="EMBL/GenBank/DDBJ databases">
        <authorList>
            <person name="Loftus B.J."/>
            <person name="Nene V.M."/>
            <person name="Hannick L.I."/>
            <person name="Bidwell S."/>
            <person name="Haas B."/>
            <person name="Amedeo P."/>
            <person name="Orvis J."/>
            <person name="Wortman J.R."/>
            <person name="White O.R."/>
            <person name="Salzberg S."/>
            <person name="Shumway M."/>
            <person name="Koo H."/>
            <person name="Zhao Y."/>
            <person name="Holmes M."/>
            <person name="Miller J."/>
            <person name="Schatz M."/>
            <person name="Pop M."/>
            <person name="Pai G."/>
            <person name="Utterback T."/>
            <person name="Rogers Y.-H."/>
            <person name="Kravitz S."/>
            <person name="Fraser C.M."/>
        </authorList>
    </citation>
    <scope>NUCLEOTIDE SEQUENCE</scope>
    <source>
        <strain evidence="1">Liverpool</strain>
    </source>
</reference>
<proteinExistence type="predicted"/>
<dbReference type="HOGENOM" id="CLU_1559071_0_0_1"/>
<dbReference type="EMBL" id="CH478501">
    <property type="protein sequence ID" value="EAT32885.1"/>
    <property type="molecule type" value="Genomic_DNA"/>
</dbReference>
<name>Q16F72_AEDAE</name>
<protein>
    <submittedName>
        <fullName evidence="1">AAEL014877-PA</fullName>
    </submittedName>
</protein>
<dbReference type="PaxDb" id="7159-AAEL014877-PA"/>